<protein>
    <recommendedName>
        <fullName evidence="10">Phosphomevalonate dehydratase large subunit</fullName>
        <ecNumber evidence="9">4.2.1.182</ecNumber>
    </recommendedName>
</protein>
<evidence type="ECO:0000256" key="3">
    <source>
        <dbReference type="ARBA" id="ARBA00023229"/>
    </source>
</evidence>
<evidence type="ECO:0000256" key="9">
    <source>
        <dbReference type="ARBA" id="ARBA00047176"/>
    </source>
</evidence>
<evidence type="ECO:0000313" key="12">
    <source>
        <dbReference type="EMBL" id="TQS84813.1"/>
    </source>
</evidence>
<keyword evidence="4" id="KW-0456">Lyase</keyword>
<comment type="similarity">
    <text evidence="7">Belongs to the AcnX type II large subunit family.</text>
</comment>
<evidence type="ECO:0000256" key="10">
    <source>
        <dbReference type="ARBA" id="ARBA00047196"/>
    </source>
</evidence>
<gene>
    <name evidence="12" type="ORF">A3207_01950</name>
</gene>
<dbReference type="EMBL" id="LVVT01000001">
    <property type="protein sequence ID" value="TQS84813.1"/>
    <property type="molecule type" value="Genomic_DNA"/>
</dbReference>
<keyword evidence="3" id="KW-0414">Isoprene biosynthesis</keyword>
<dbReference type="GO" id="GO:0016829">
    <property type="term" value="F:lyase activity"/>
    <property type="evidence" value="ECO:0007669"/>
    <property type="project" value="UniProtKB-KW"/>
</dbReference>
<organism evidence="12 13">
    <name type="scientific">Candidatus Methanomassiliicoccus intestinalis</name>
    <dbReference type="NCBI Taxonomy" id="1406512"/>
    <lineage>
        <taxon>Archaea</taxon>
        <taxon>Methanobacteriati</taxon>
        <taxon>Thermoplasmatota</taxon>
        <taxon>Thermoplasmata</taxon>
        <taxon>Methanomassiliicoccales</taxon>
        <taxon>Methanomassiliicoccaceae</taxon>
        <taxon>Methanomassiliicoccus</taxon>
    </lineage>
</organism>
<dbReference type="CDD" id="cd01355">
    <property type="entry name" value="AcnX"/>
    <property type="match status" value="1"/>
</dbReference>
<evidence type="ECO:0000256" key="4">
    <source>
        <dbReference type="ARBA" id="ARBA00023239"/>
    </source>
</evidence>
<evidence type="ECO:0000256" key="1">
    <source>
        <dbReference type="ARBA" id="ARBA00005092"/>
    </source>
</evidence>
<dbReference type="PANTHER" id="PTHR36577:SF3">
    <property type="entry name" value="DUF521 DOMAIN PROTEIN (AFU_ORTHOLOGUE AFUA_6G00490)"/>
    <property type="match status" value="1"/>
</dbReference>
<evidence type="ECO:0000259" key="11">
    <source>
        <dbReference type="Pfam" id="PF04412"/>
    </source>
</evidence>
<dbReference type="InterPro" id="IPR007506">
    <property type="entry name" value="PMDh-L-like_dom"/>
</dbReference>
<dbReference type="Pfam" id="PF04412">
    <property type="entry name" value="AcnX"/>
    <property type="match status" value="1"/>
</dbReference>
<sequence>MFLTRDEEQILAGEFGEGKKKAMELLVALGDIYKAEKLIPITSAHLSGVSYKTIGEGGISFLEEMSKDSKVCVPTTLNPPGMDREKWKGMGISEHFADRQHKIISCYEKLGVTSNCSCTPYLDINIPKIGEHVSWAESSALSYVNSVIGAKTNREGGPGALAAAILGKTPEYGLHLSENRNPSILIDVKASDINYSVLGQAVGQLGGGRIPYFKGIKPTNDQLKTLAAAMAAAGSVALFYVDGVTPVPADISETEKISIDDKDLQTVRDKMSSGDDPELIALGCPHLSCEEIHSLASKLKGKSKKGDTEVWFCTSRCTAAKCKKDLDVLSKFGNVICDTCMIVTPIEERFKCTAVDSGKACNYLPTLCSQKVVFRDTDDLLEMIQ</sequence>
<name>A0A8J8TFD6_9ARCH</name>
<dbReference type="AlphaFoldDB" id="A0A8J8TFD6"/>
<dbReference type="RefSeq" id="WP_020448623.1">
    <property type="nucleotide sequence ID" value="NZ_CAYAXV010000007.1"/>
</dbReference>
<dbReference type="PANTHER" id="PTHR36577">
    <property type="entry name" value="DUF521 DOMAIN PROTEIN (AFU_ORTHOLOGUE AFUA_6G00490)"/>
    <property type="match status" value="1"/>
</dbReference>
<dbReference type="Proteomes" id="UP000752814">
    <property type="component" value="Unassembled WGS sequence"/>
</dbReference>
<keyword evidence="2" id="KW-0408">Iron</keyword>
<accession>A0A8J8TFD6</accession>
<comment type="pathway">
    <text evidence="1">Isoprenoid biosynthesis; isopentenyl diphosphate biosynthesis via mevalonate pathway.</text>
</comment>
<dbReference type="GeneID" id="41323152"/>
<comment type="caution">
    <text evidence="12">The sequence shown here is derived from an EMBL/GenBank/DDBJ whole genome shotgun (WGS) entry which is preliminary data.</text>
</comment>
<proteinExistence type="inferred from homology"/>
<evidence type="ECO:0000256" key="6">
    <source>
        <dbReference type="ARBA" id="ARBA00045299"/>
    </source>
</evidence>
<evidence type="ECO:0000256" key="8">
    <source>
        <dbReference type="ARBA" id="ARBA00046520"/>
    </source>
</evidence>
<dbReference type="OMA" id="CTCTPYL"/>
<comment type="function">
    <text evidence="6">Component of a hydro-lyase that catalyzes the dehydration of mevalonate 5-phosphate (MVA5P) to form trans-anhydromevalonate 5-phosphate (tAHMP). Involved in the archaeal mevalonate (MVA) pathway, which provides fundamental precursors for isoprenoid biosynthesis, such as isopentenyl diphosphate (IPP) and dimethylallyl diphosphate (DMAPP).</text>
</comment>
<evidence type="ECO:0000313" key="13">
    <source>
        <dbReference type="Proteomes" id="UP000752814"/>
    </source>
</evidence>
<feature type="domain" description="Phosphomevalonate dehydratase large subunit-like" evidence="11">
    <location>
        <begin position="1"/>
        <end position="381"/>
    </location>
</feature>
<evidence type="ECO:0000256" key="7">
    <source>
        <dbReference type="ARBA" id="ARBA00046333"/>
    </source>
</evidence>
<comment type="catalytic activity">
    <reaction evidence="5">
        <text>(R)-5-phosphomevalonate = (2E)-3-methyl-5-phosphooxypent-2-enoate + H2O</text>
        <dbReference type="Rhea" id="RHEA:78975"/>
        <dbReference type="ChEBI" id="CHEBI:15377"/>
        <dbReference type="ChEBI" id="CHEBI:58146"/>
        <dbReference type="ChEBI" id="CHEBI:229665"/>
        <dbReference type="EC" id="4.2.1.182"/>
    </reaction>
    <physiologicalReaction direction="left-to-right" evidence="5">
        <dbReference type="Rhea" id="RHEA:78976"/>
    </physiologicalReaction>
</comment>
<reference evidence="12" key="1">
    <citation type="submission" date="2016-03" db="EMBL/GenBank/DDBJ databases">
        <authorList>
            <person name="Borrel G."/>
            <person name="Mccann A."/>
            <person name="O'Toole P.W."/>
        </authorList>
    </citation>
    <scope>NUCLEOTIDE SEQUENCE</scope>
    <source>
        <strain evidence="12">183</strain>
    </source>
</reference>
<dbReference type="EC" id="4.2.1.182" evidence="9"/>
<evidence type="ECO:0000256" key="2">
    <source>
        <dbReference type="ARBA" id="ARBA00023004"/>
    </source>
</evidence>
<evidence type="ECO:0000256" key="5">
    <source>
        <dbReference type="ARBA" id="ARBA00045120"/>
    </source>
</evidence>
<comment type="subunit">
    <text evidence="8">Heterodimer composed of a large subunit (PMDh-L) and a small subunit (PMDh-S).</text>
</comment>